<dbReference type="Pfam" id="PF13855">
    <property type="entry name" value="LRR_8"/>
    <property type="match status" value="1"/>
</dbReference>
<feature type="domain" description="Protein kinase" evidence="10">
    <location>
        <begin position="334"/>
        <end position="607"/>
    </location>
</feature>
<evidence type="ECO:0000256" key="1">
    <source>
        <dbReference type="ARBA" id="ARBA00004370"/>
    </source>
</evidence>
<dbReference type="STRING" id="429701.A0A2G9GHN0"/>
<keyword evidence="3 8" id="KW-0812">Transmembrane</keyword>
<dbReference type="Pfam" id="PF00069">
    <property type="entry name" value="Pkinase"/>
    <property type="match status" value="1"/>
</dbReference>
<dbReference type="InterPro" id="IPR011009">
    <property type="entry name" value="Kinase-like_dom_sf"/>
</dbReference>
<evidence type="ECO:0000256" key="6">
    <source>
        <dbReference type="ARBA" id="ARBA00023136"/>
    </source>
</evidence>
<keyword evidence="6 8" id="KW-0472">Membrane</keyword>
<name>A0A2G9GHN0_9LAMI</name>
<evidence type="ECO:0000313" key="12">
    <source>
        <dbReference type="Proteomes" id="UP000231279"/>
    </source>
</evidence>
<dbReference type="Proteomes" id="UP000231279">
    <property type="component" value="Unassembled WGS sequence"/>
</dbReference>
<comment type="subcellular location">
    <subcellularLocation>
        <location evidence="1">Membrane</location>
    </subcellularLocation>
</comment>
<dbReference type="FunFam" id="3.80.10.10:FF:000383">
    <property type="entry name" value="Leucine-rich repeat receptor protein kinase EMS1"/>
    <property type="match status" value="1"/>
</dbReference>
<protein>
    <submittedName>
        <fullName evidence="11">Serine/threonine protein kinase</fullName>
        <ecNumber evidence="11">2.7.11.1</ecNumber>
    </submittedName>
</protein>
<evidence type="ECO:0000256" key="7">
    <source>
        <dbReference type="SAM" id="MobiDB-lite"/>
    </source>
</evidence>
<feature type="compositionally biased region" description="Polar residues" evidence="7">
    <location>
        <begin position="286"/>
        <end position="308"/>
    </location>
</feature>
<dbReference type="GO" id="GO:0016020">
    <property type="term" value="C:membrane"/>
    <property type="evidence" value="ECO:0007669"/>
    <property type="project" value="UniProtKB-SubCell"/>
</dbReference>
<keyword evidence="11" id="KW-0808">Transferase</keyword>
<dbReference type="PROSITE" id="PS50011">
    <property type="entry name" value="PROTEIN_KINASE_DOM"/>
    <property type="match status" value="1"/>
</dbReference>
<keyword evidence="5 8" id="KW-1133">Transmembrane helix</keyword>
<organism evidence="11 12">
    <name type="scientific">Handroanthus impetiginosus</name>
    <dbReference type="NCBI Taxonomy" id="429701"/>
    <lineage>
        <taxon>Eukaryota</taxon>
        <taxon>Viridiplantae</taxon>
        <taxon>Streptophyta</taxon>
        <taxon>Embryophyta</taxon>
        <taxon>Tracheophyta</taxon>
        <taxon>Spermatophyta</taxon>
        <taxon>Magnoliopsida</taxon>
        <taxon>eudicotyledons</taxon>
        <taxon>Gunneridae</taxon>
        <taxon>Pentapetalae</taxon>
        <taxon>asterids</taxon>
        <taxon>lamiids</taxon>
        <taxon>Lamiales</taxon>
        <taxon>Bignoniaceae</taxon>
        <taxon>Crescentiina</taxon>
        <taxon>Tabebuia alliance</taxon>
        <taxon>Handroanthus</taxon>
    </lineage>
</organism>
<dbReference type="Gene3D" id="3.30.200.20">
    <property type="entry name" value="Phosphorylase Kinase, domain 1"/>
    <property type="match status" value="1"/>
</dbReference>
<evidence type="ECO:0000256" key="9">
    <source>
        <dbReference type="SAM" id="SignalP"/>
    </source>
</evidence>
<evidence type="ECO:0000256" key="2">
    <source>
        <dbReference type="ARBA" id="ARBA00022614"/>
    </source>
</evidence>
<keyword evidence="2" id="KW-0433">Leucine-rich repeat</keyword>
<evidence type="ECO:0000313" key="11">
    <source>
        <dbReference type="EMBL" id="PIN04803.1"/>
    </source>
</evidence>
<reference evidence="12" key="1">
    <citation type="journal article" date="2018" name="Gigascience">
        <title>Genome assembly of the Pink Ipe (Handroanthus impetiginosus, Bignoniaceae), a highly valued, ecologically keystone Neotropical timber forest tree.</title>
        <authorList>
            <person name="Silva-Junior O.B."/>
            <person name="Grattapaglia D."/>
            <person name="Novaes E."/>
            <person name="Collevatti R.G."/>
        </authorList>
    </citation>
    <scope>NUCLEOTIDE SEQUENCE [LARGE SCALE GENOMIC DNA]</scope>
    <source>
        <strain evidence="12">cv. UFG-1</strain>
    </source>
</reference>
<dbReference type="InterPro" id="IPR046959">
    <property type="entry name" value="PRK1-6/SRF4-like"/>
</dbReference>
<dbReference type="Pfam" id="PF08263">
    <property type="entry name" value="LRRNT_2"/>
    <property type="match status" value="1"/>
</dbReference>
<keyword evidence="12" id="KW-1185">Reference proteome</keyword>
<sequence length="611" mass="68008">MNHIKTSLIVALFSLLLSTTNSETIEARNALVQFMQKLSPNPEVIWGWNTTSDPCNHGWKGVSCHNNSLTIKKIVLDGLNLTGQIDATFLCVPKNLKVISINSNNVSGTFPEEISKCRQLTHIYIHENNLTGSLPVSLSQLSNLKTLDVSKNGFSGNIPDVSRISGLVTFLAQDNKLSGELPAFDFSNLDKFNVSNNNLSGTVPDFLGKFNETSFLNNPGLCGKSLSKFCPSQAKKKGLSKKDYFIYVGCTAIGVIVVSLVAFKLIKKRTNKEKKNIVKKGFGRDSISTTSSDQSNANRSEFSITSPENGKASRSLVVLSNPVVNELKFDELLRSPAELVGRGRRGSLYKVKLNEGVILAVKRIRDWDISIEEFKKRMHRIDEVKHPNVMPILAFYCSRQEKLLVYEFQQSGNLFRLLHGSQNSESFDWESRLIIAAKISAALAFMHKELQADKIPHGNLKSSNILFNNKMEPFISEYGLAEVNNQDQSFPAQIDASQEINSPAPNNAFHADSYNFGIILIELLTGKQIQNNAHDLLRWVNTAITEEWTVEVFDKKVVSEGTNEEQMVSLLQLALKCTSSSAEARPTFGEIAEIISSIKKEYEEKFISSDI</sequence>
<dbReference type="GO" id="GO:0004674">
    <property type="term" value="F:protein serine/threonine kinase activity"/>
    <property type="evidence" value="ECO:0007669"/>
    <property type="project" value="UniProtKB-KW"/>
</dbReference>
<keyword evidence="11" id="KW-0418">Kinase</keyword>
<dbReference type="PANTHER" id="PTHR48007:SF79">
    <property type="entry name" value="(WILD MALAYSIAN BANANA) HYPOTHETICAL PROTEIN"/>
    <property type="match status" value="1"/>
</dbReference>
<dbReference type="Pfam" id="PF00560">
    <property type="entry name" value="LRR_1"/>
    <property type="match status" value="1"/>
</dbReference>
<dbReference type="EC" id="2.7.11.1" evidence="11"/>
<dbReference type="InterPro" id="IPR001611">
    <property type="entry name" value="Leu-rich_rpt"/>
</dbReference>
<evidence type="ECO:0000256" key="8">
    <source>
        <dbReference type="SAM" id="Phobius"/>
    </source>
</evidence>
<dbReference type="SUPFAM" id="SSF52058">
    <property type="entry name" value="L domain-like"/>
    <property type="match status" value="1"/>
</dbReference>
<dbReference type="Gene3D" id="1.10.510.10">
    <property type="entry name" value="Transferase(Phosphotransferase) domain 1"/>
    <property type="match status" value="1"/>
</dbReference>
<evidence type="ECO:0000256" key="5">
    <source>
        <dbReference type="ARBA" id="ARBA00022989"/>
    </source>
</evidence>
<dbReference type="Gene3D" id="3.80.10.10">
    <property type="entry name" value="Ribonuclease Inhibitor"/>
    <property type="match status" value="2"/>
</dbReference>
<dbReference type="InterPro" id="IPR000719">
    <property type="entry name" value="Prot_kinase_dom"/>
</dbReference>
<keyword evidence="11" id="KW-0723">Serine/threonine-protein kinase</keyword>
<keyword evidence="4" id="KW-0677">Repeat</keyword>
<dbReference type="SUPFAM" id="SSF56112">
    <property type="entry name" value="Protein kinase-like (PK-like)"/>
    <property type="match status" value="1"/>
</dbReference>
<dbReference type="GO" id="GO:0005524">
    <property type="term" value="F:ATP binding"/>
    <property type="evidence" value="ECO:0007669"/>
    <property type="project" value="InterPro"/>
</dbReference>
<feature type="transmembrane region" description="Helical" evidence="8">
    <location>
        <begin position="244"/>
        <end position="266"/>
    </location>
</feature>
<accession>A0A2G9GHN0</accession>
<dbReference type="InterPro" id="IPR013210">
    <property type="entry name" value="LRR_N_plant-typ"/>
</dbReference>
<dbReference type="OrthoDB" id="69842at2759"/>
<keyword evidence="9" id="KW-0732">Signal</keyword>
<dbReference type="InterPro" id="IPR032675">
    <property type="entry name" value="LRR_dom_sf"/>
</dbReference>
<evidence type="ECO:0000256" key="4">
    <source>
        <dbReference type="ARBA" id="ARBA00022737"/>
    </source>
</evidence>
<feature type="region of interest" description="Disordered" evidence="7">
    <location>
        <begin position="285"/>
        <end position="308"/>
    </location>
</feature>
<feature type="chain" id="PRO_5013701546" evidence="9">
    <location>
        <begin position="23"/>
        <end position="611"/>
    </location>
</feature>
<gene>
    <name evidence="11" type="ORF">CDL12_22657</name>
</gene>
<dbReference type="EMBL" id="NKXS01005005">
    <property type="protein sequence ID" value="PIN04803.1"/>
    <property type="molecule type" value="Genomic_DNA"/>
</dbReference>
<dbReference type="PANTHER" id="PTHR48007">
    <property type="entry name" value="LEUCINE-RICH REPEAT RECEPTOR-LIKE PROTEIN KINASE PXC1"/>
    <property type="match status" value="1"/>
</dbReference>
<comment type="caution">
    <text evidence="11">The sequence shown here is derived from an EMBL/GenBank/DDBJ whole genome shotgun (WGS) entry which is preliminary data.</text>
</comment>
<dbReference type="AlphaFoldDB" id="A0A2G9GHN0"/>
<evidence type="ECO:0000259" key="10">
    <source>
        <dbReference type="PROSITE" id="PS50011"/>
    </source>
</evidence>
<proteinExistence type="predicted"/>
<feature type="signal peptide" evidence="9">
    <location>
        <begin position="1"/>
        <end position="22"/>
    </location>
</feature>
<evidence type="ECO:0000256" key="3">
    <source>
        <dbReference type="ARBA" id="ARBA00022692"/>
    </source>
</evidence>